<dbReference type="AlphaFoldDB" id="A0A6F9DHY2"/>
<dbReference type="SUPFAM" id="SSF47986">
    <property type="entry name" value="DEATH domain"/>
    <property type="match status" value="2"/>
</dbReference>
<evidence type="ECO:0000259" key="3">
    <source>
        <dbReference type="PROSITE" id="PS50168"/>
    </source>
</evidence>
<dbReference type="InterPro" id="IPR011029">
    <property type="entry name" value="DEATH-like_dom_sf"/>
</dbReference>
<evidence type="ECO:0000256" key="1">
    <source>
        <dbReference type="ARBA" id="ARBA00022703"/>
    </source>
</evidence>
<organism evidence="4">
    <name type="scientific">Phallusia mammillata</name>
    <dbReference type="NCBI Taxonomy" id="59560"/>
    <lineage>
        <taxon>Eukaryota</taxon>
        <taxon>Metazoa</taxon>
        <taxon>Chordata</taxon>
        <taxon>Tunicata</taxon>
        <taxon>Ascidiacea</taxon>
        <taxon>Phlebobranchia</taxon>
        <taxon>Ascidiidae</taxon>
        <taxon>Phallusia</taxon>
    </lineage>
</organism>
<dbReference type="CDD" id="cd08336">
    <property type="entry name" value="DED_FADD"/>
    <property type="match status" value="1"/>
</dbReference>
<name>A0A6F9DHY2_9ASCI</name>
<dbReference type="EMBL" id="LR787212">
    <property type="protein sequence ID" value="CAB3263074.1"/>
    <property type="molecule type" value="mRNA"/>
</dbReference>
<dbReference type="GO" id="GO:0007165">
    <property type="term" value="P:signal transduction"/>
    <property type="evidence" value="ECO:0007669"/>
    <property type="project" value="InterPro"/>
</dbReference>
<dbReference type="Pfam" id="PF00531">
    <property type="entry name" value="Death"/>
    <property type="match status" value="1"/>
</dbReference>
<reference evidence="4" key="1">
    <citation type="submission" date="2020-04" db="EMBL/GenBank/DDBJ databases">
        <authorList>
            <person name="Neveu A P."/>
        </authorList>
    </citation>
    <scope>NUCLEOTIDE SEQUENCE</scope>
    <source>
        <tissue evidence="4">Whole embryo</tissue>
    </source>
</reference>
<dbReference type="GO" id="GO:0006915">
    <property type="term" value="P:apoptotic process"/>
    <property type="evidence" value="ECO:0007669"/>
    <property type="project" value="UniProtKB-KW"/>
</dbReference>
<feature type="domain" description="Death" evidence="2">
    <location>
        <begin position="195"/>
        <end position="278"/>
    </location>
</feature>
<dbReference type="GO" id="GO:0042981">
    <property type="term" value="P:regulation of apoptotic process"/>
    <property type="evidence" value="ECO:0007669"/>
    <property type="project" value="InterPro"/>
</dbReference>
<dbReference type="Pfam" id="PF01335">
    <property type="entry name" value="DED"/>
    <property type="match status" value="1"/>
</dbReference>
<sequence>MMKSMKWYESCHTQEEAYRQLVTMIATKINSLEELKFQCKDFIGRGRLEKVETALALFELLEERDLACSEDVNFLWKILTNIRRKDLARMVHQYVQKWLNMQPNKNPYSYPQYKMEEMKHVTPDGTGGIHSKAFSGFTNSSQDKRFIDHQPVYAVPFMAVDNTEIPQEFVPQRFTPQESFEMQHEDMTSPIPQPLRMLIEYLGDRLTLNWQTVMRNLDIPERVINAAMMNWSHNIRQQIKESLEYWARNGSERSVDAMIIALRSSGRNDLGDMVTNLFVGERRSMTQ</sequence>
<protein>
    <submittedName>
        <fullName evidence="4">Uncharacterized protein LOC100187442</fullName>
    </submittedName>
</protein>
<dbReference type="CDD" id="cd01670">
    <property type="entry name" value="Death"/>
    <property type="match status" value="1"/>
</dbReference>
<dbReference type="PANTHER" id="PTHR48169">
    <property type="entry name" value="DED DOMAIN-CONTAINING PROTEIN"/>
    <property type="match status" value="1"/>
</dbReference>
<dbReference type="PROSITE" id="PS50168">
    <property type="entry name" value="DED"/>
    <property type="match status" value="1"/>
</dbReference>
<feature type="domain" description="DED" evidence="3">
    <location>
        <begin position="17"/>
        <end position="93"/>
    </location>
</feature>
<accession>A0A6F9DHY2</accession>
<gene>
    <name evidence="4" type="primary">LOC100187442-001</name>
</gene>
<dbReference type="SMART" id="SM00031">
    <property type="entry name" value="DED"/>
    <property type="match status" value="1"/>
</dbReference>
<dbReference type="Gene3D" id="1.10.533.10">
    <property type="entry name" value="Death Domain, Fas"/>
    <property type="match status" value="2"/>
</dbReference>
<evidence type="ECO:0000313" key="4">
    <source>
        <dbReference type="EMBL" id="CAB3263074.1"/>
    </source>
</evidence>
<keyword evidence="1" id="KW-0053">Apoptosis</keyword>
<dbReference type="PANTHER" id="PTHR48169:SF7">
    <property type="entry name" value="CASPASE 10"/>
    <property type="match status" value="1"/>
</dbReference>
<dbReference type="PROSITE" id="PS50017">
    <property type="entry name" value="DEATH_DOMAIN"/>
    <property type="match status" value="1"/>
</dbReference>
<proteinExistence type="evidence at transcript level"/>
<dbReference type="InterPro" id="IPR000488">
    <property type="entry name" value="Death_dom"/>
</dbReference>
<dbReference type="InterPro" id="IPR001875">
    <property type="entry name" value="DED_dom"/>
</dbReference>
<evidence type="ECO:0000259" key="2">
    <source>
        <dbReference type="PROSITE" id="PS50017"/>
    </source>
</evidence>
<dbReference type="SMART" id="SM00005">
    <property type="entry name" value="DEATH"/>
    <property type="match status" value="1"/>
</dbReference>